<organism evidence="3 4">
    <name type="scientific">Aurantiacibacter spongiae</name>
    <dbReference type="NCBI Taxonomy" id="2488860"/>
    <lineage>
        <taxon>Bacteria</taxon>
        <taxon>Pseudomonadati</taxon>
        <taxon>Pseudomonadota</taxon>
        <taxon>Alphaproteobacteria</taxon>
        <taxon>Sphingomonadales</taxon>
        <taxon>Erythrobacteraceae</taxon>
        <taxon>Aurantiacibacter</taxon>
    </lineage>
</organism>
<accession>A0A3N5DJM9</accession>
<proteinExistence type="predicted"/>
<evidence type="ECO:0000259" key="2">
    <source>
        <dbReference type="Pfam" id="PF09361"/>
    </source>
</evidence>
<feature type="region of interest" description="Disordered" evidence="1">
    <location>
        <begin position="1"/>
        <end position="137"/>
    </location>
</feature>
<dbReference type="EMBL" id="RPFZ01000001">
    <property type="protein sequence ID" value="RPF71902.1"/>
    <property type="molecule type" value="Genomic_DNA"/>
</dbReference>
<protein>
    <submittedName>
        <fullName evidence="3">Phasin family protein</fullName>
    </submittedName>
</protein>
<reference evidence="3 4" key="1">
    <citation type="submission" date="2018-11" db="EMBL/GenBank/DDBJ databases">
        <title>Erythrobacter spongiae sp. nov., isolated from a marine sponge.</title>
        <authorList>
            <person name="Zhuang L."/>
            <person name="Luo L."/>
        </authorList>
    </citation>
    <scope>NUCLEOTIDE SEQUENCE [LARGE SCALE GENOMIC DNA]</scope>
    <source>
        <strain evidence="3 4">HN-E23</strain>
    </source>
</reference>
<feature type="compositionally biased region" description="Basic and acidic residues" evidence="1">
    <location>
        <begin position="1"/>
        <end position="29"/>
    </location>
</feature>
<feature type="domain" description="Phasin" evidence="2">
    <location>
        <begin position="180"/>
        <end position="277"/>
    </location>
</feature>
<dbReference type="NCBIfam" id="TIGR01841">
    <property type="entry name" value="phasin"/>
    <property type="match status" value="1"/>
</dbReference>
<comment type="caution">
    <text evidence="3">The sequence shown here is derived from an EMBL/GenBank/DDBJ whole genome shotgun (WGS) entry which is preliminary data.</text>
</comment>
<feature type="compositionally biased region" description="Basic residues" evidence="1">
    <location>
        <begin position="103"/>
        <end position="117"/>
    </location>
</feature>
<dbReference type="Pfam" id="PF09361">
    <property type="entry name" value="Phasin_2"/>
    <property type="match status" value="1"/>
</dbReference>
<feature type="compositionally biased region" description="Low complexity" evidence="1">
    <location>
        <begin position="30"/>
        <end position="46"/>
    </location>
</feature>
<dbReference type="InterPro" id="IPR010127">
    <property type="entry name" value="Phasin_subfam-1"/>
</dbReference>
<evidence type="ECO:0000313" key="4">
    <source>
        <dbReference type="Proteomes" id="UP000275232"/>
    </source>
</evidence>
<keyword evidence="4" id="KW-1185">Reference proteome</keyword>
<evidence type="ECO:0000313" key="3">
    <source>
        <dbReference type="EMBL" id="RPF71902.1"/>
    </source>
</evidence>
<dbReference type="OrthoDB" id="8479795at2"/>
<dbReference type="Proteomes" id="UP000275232">
    <property type="component" value="Unassembled WGS sequence"/>
</dbReference>
<name>A0A3N5DJM9_9SPHN</name>
<dbReference type="AlphaFoldDB" id="A0A3N5DJM9"/>
<dbReference type="RefSeq" id="WP_123880784.1">
    <property type="nucleotide sequence ID" value="NZ_RPFZ01000001.1"/>
</dbReference>
<gene>
    <name evidence="3" type="ORF">EG799_09940</name>
</gene>
<evidence type="ECO:0000256" key="1">
    <source>
        <dbReference type="SAM" id="MobiDB-lite"/>
    </source>
</evidence>
<sequence length="289" mass="30194">MAQSESKTEDSADKAAEKAYADAAAEKKSAGSATKAAAAKVADTPAYKPDAEATTSTGKAPAESAAKAQKVGTAPAEARSTSTGKTAAKERRPSSAKSTAGKAKAKPAKKSAPRRATAKIAKSVKADPTTPSVTELKEKIMATKQTDYSTQMTDTMSQAVTEMQTRAQAAYEKGTASMGEMTDFAKGNVEAMVESGKILAEGMQSMSKTYADEAKTAYETATADMKEMAAIKSPTELFQLQGKILRRNFDMLVATTSKNTDAAMKLANDAMAPITGRINVATEKMSKVA</sequence>
<dbReference type="InterPro" id="IPR018968">
    <property type="entry name" value="Phasin"/>
</dbReference>